<evidence type="ECO:0000313" key="6">
    <source>
        <dbReference type="EMBL" id="QDV27093.1"/>
    </source>
</evidence>
<keyword evidence="3" id="KW-0961">Cell wall biogenesis/degradation</keyword>
<proteinExistence type="inferred from homology"/>
<dbReference type="InterPro" id="IPR011761">
    <property type="entry name" value="ATP-grasp"/>
</dbReference>
<keyword evidence="2 6" id="KW-0436">Ligase</keyword>
<dbReference type="InterPro" id="IPR011095">
    <property type="entry name" value="Dala_Dala_lig_C"/>
</dbReference>
<organism evidence="6 7">
    <name type="scientific">Aureliella helgolandensis</name>
    <dbReference type="NCBI Taxonomy" id="2527968"/>
    <lineage>
        <taxon>Bacteria</taxon>
        <taxon>Pseudomonadati</taxon>
        <taxon>Planctomycetota</taxon>
        <taxon>Planctomycetia</taxon>
        <taxon>Pirellulales</taxon>
        <taxon>Pirellulaceae</taxon>
        <taxon>Aureliella</taxon>
    </lineage>
</organism>
<accession>A0A518GES5</accession>
<protein>
    <submittedName>
        <fullName evidence="6">Ddl-like protein</fullName>
        <ecNumber evidence="6">6.3.2.4</ecNumber>
    </submittedName>
</protein>
<keyword evidence="4" id="KW-0547">Nucleotide-binding</keyword>
<dbReference type="EC" id="6.3.2.4" evidence="6"/>
<dbReference type="GO" id="GO:0005524">
    <property type="term" value="F:ATP binding"/>
    <property type="evidence" value="ECO:0007669"/>
    <property type="project" value="UniProtKB-UniRule"/>
</dbReference>
<name>A0A518GES5_9BACT</name>
<evidence type="ECO:0000256" key="2">
    <source>
        <dbReference type="ARBA" id="ARBA00022598"/>
    </source>
</evidence>
<dbReference type="OrthoDB" id="9813261at2"/>
<evidence type="ECO:0000259" key="5">
    <source>
        <dbReference type="PROSITE" id="PS50975"/>
    </source>
</evidence>
<dbReference type="InterPro" id="IPR016185">
    <property type="entry name" value="PreATP-grasp_dom_sf"/>
</dbReference>
<dbReference type="Pfam" id="PF07478">
    <property type="entry name" value="Dala_Dala_lig_C"/>
    <property type="match status" value="1"/>
</dbReference>
<comment type="similarity">
    <text evidence="1">Belongs to the D-alanine--D-alanine ligase family.</text>
</comment>
<dbReference type="PANTHER" id="PTHR23132:SF26">
    <property type="entry name" value="BLR7451 PROTEIN"/>
    <property type="match status" value="1"/>
</dbReference>
<reference evidence="6 7" key="1">
    <citation type="submission" date="2019-02" db="EMBL/GenBank/DDBJ databases">
        <title>Deep-cultivation of Planctomycetes and their phenomic and genomic characterization uncovers novel biology.</title>
        <authorList>
            <person name="Wiegand S."/>
            <person name="Jogler M."/>
            <person name="Boedeker C."/>
            <person name="Pinto D."/>
            <person name="Vollmers J."/>
            <person name="Rivas-Marin E."/>
            <person name="Kohn T."/>
            <person name="Peeters S.H."/>
            <person name="Heuer A."/>
            <person name="Rast P."/>
            <person name="Oberbeckmann S."/>
            <person name="Bunk B."/>
            <person name="Jeske O."/>
            <person name="Meyerdierks A."/>
            <person name="Storesund J.E."/>
            <person name="Kallscheuer N."/>
            <person name="Luecker S."/>
            <person name="Lage O.M."/>
            <person name="Pohl T."/>
            <person name="Merkel B.J."/>
            <person name="Hornburger P."/>
            <person name="Mueller R.-W."/>
            <person name="Bruemmer F."/>
            <person name="Labrenz M."/>
            <person name="Spormann A.M."/>
            <person name="Op den Camp H."/>
            <person name="Overmann J."/>
            <person name="Amann R."/>
            <person name="Jetten M.S.M."/>
            <person name="Mascher T."/>
            <person name="Medema M.H."/>
            <person name="Devos D.P."/>
            <person name="Kaster A.-K."/>
            <person name="Ovreas L."/>
            <person name="Rohde M."/>
            <person name="Galperin M.Y."/>
            <person name="Jogler C."/>
        </authorList>
    </citation>
    <scope>NUCLEOTIDE SEQUENCE [LARGE SCALE GENOMIC DNA]</scope>
    <source>
        <strain evidence="6 7">Q31a</strain>
    </source>
</reference>
<dbReference type="SUPFAM" id="SSF52440">
    <property type="entry name" value="PreATP-grasp domain"/>
    <property type="match status" value="1"/>
</dbReference>
<dbReference type="SUPFAM" id="SSF56059">
    <property type="entry name" value="Glutathione synthetase ATP-binding domain-like"/>
    <property type="match status" value="1"/>
</dbReference>
<dbReference type="EMBL" id="CP036298">
    <property type="protein sequence ID" value="QDV27093.1"/>
    <property type="molecule type" value="Genomic_DNA"/>
</dbReference>
<sequence>MRQLRVLALVNENLVPPDSMEGKSEREIDEWKTEFDVITTLKELGHQVEVLGLSDDLSPIRNAIHKSKPHIAFNLLEEFHGVVTYDHAIVSYLELMRQPYTGCNPRGLMISKDKALTKKILSYHRIPSPRFAVFPVGRKVVRPKKLPFPIFVKSVIDDASLGISQASVVYDDRELAERVAFVHEHTMADALAEEFIEGRELYVGVIGNDRLQTFPVWELLFTKSDIPLIATRKVKWDRNYQEKLGVVTDLAQNLEPQVEKQIGRICKKVYNSLDMSGYARMDLRMRPDGRVYVLEANANPNLAFGEDFAESAEKSQLTYEDLLTKIVALGMRYRAPWKI</sequence>
<gene>
    <name evidence="6" type="ORF">Q31a_54800</name>
</gene>
<keyword evidence="4" id="KW-0067">ATP-binding</keyword>
<evidence type="ECO:0000256" key="3">
    <source>
        <dbReference type="ARBA" id="ARBA00023316"/>
    </source>
</evidence>
<dbReference type="Proteomes" id="UP000318017">
    <property type="component" value="Chromosome"/>
</dbReference>
<dbReference type="Gene3D" id="3.30.470.20">
    <property type="entry name" value="ATP-grasp fold, B domain"/>
    <property type="match status" value="1"/>
</dbReference>
<dbReference type="GO" id="GO:0008716">
    <property type="term" value="F:D-alanine-D-alanine ligase activity"/>
    <property type="evidence" value="ECO:0007669"/>
    <property type="project" value="UniProtKB-EC"/>
</dbReference>
<dbReference type="PANTHER" id="PTHR23132">
    <property type="entry name" value="D-ALANINE--D-ALANINE LIGASE"/>
    <property type="match status" value="1"/>
</dbReference>
<dbReference type="InterPro" id="IPR013815">
    <property type="entry name" value="ATP_grasp_subdomain_1"/>
</dbReference>
<evidence type="ECO:0000256" key="4">
    <source>
        <dbReference type="PROSITE-ProRule" id="PRU00409"/>
    </source>
</evidence>
<keyword evidence="7" id="KW-1185">Reference proteome</keyword>
<dbReference type="KEGG" id="ahel:Q31a_54800"/>
<dbReference type="AlphaFoldDB" id="A0A518GES5"/>
<evidence type="ECO:0000313" key="7">
    <source>
        <dbReference type="Proteomes" id="UP000318017"/>
    </source>
</evidence>
<dbReference type="PROSITE" id="PS50975">
    <property type="entry name" value="ATP_GRASP"/>
    <property type="match status" value="1"/>
</dbReference>
<evidence type="ECO:0000256" key="1">
    <source>
        <dbReference type="ARBA" id="ARBA00010871"/>
    </source>
</evidence>
<dbReference type="GO" id="GO:0046872">
    <property type="term" value="F:metal ion binding"/>
    <property type="evidence" value="ECO:0007669"/>
    <property type="project" value="InterPro"/>
</dbReference>
<dbReference type="GO" id="GO:0071555">
    <property type="term" value="P:cell wall organization"/>
    <property type="evidence" value="ECO:0007669"/>
    <property type="project" value="UniProtKB-KW"/>
</dbReference>
<feature type="domain" description="ATP-grasp" evidence="5">
    <location>
        <begin position="118"/>
        <end position="328"/>
    </location>
</feature>
<dbReference type="RefSeq" id="WP_145083945.1">
    <property type="nucleotide sequence ID" value="NZ_CP036298.1"/>
</dbReference>
<dbReference type="Gene3D" id="3.30.1490.20">
    <property type="entry name" value="ATP-grasp fold, A domain"/>
    <property type="match status" value="1"/>
</dbReference>